<reference evidence="2" key="1">
    <citation type="submission" date="2013-11" db="EMBL/GenBank/DDBJ databases">
        <authorList>
            <person name="Sternberg P."/>
            <person name="Dillman A."/>
            <person name="Macchietto M."/>
        </authorList>
    </citation>
    <scope>NUCLEOTIDE SEQUENCE</scope>
    <source>
        <strain evidence="2">ALL</strain>
    </source>
</reference>
<sequence>MSNQQHQPPMLNNDLYAPSTSMAHNTAASAYLFTSEMINTAATQVMNGKSESIFAWHEQNVQPSTSDGMDKNGRSLKRKSSTNEPLSAQYSNGSAAGMRPPSVHDMQNQNGKSMNSAIDDNPLRKMEKMTQESSLFQPPTKKPNCDYAPGMNIRFHVVLLGIKTETPS</sequence>
<reference evidence="2" key="2">
    <citation type="journal article" date="2015" name="Genome Biol.">
        <title>Comparative genomics of Steinernema reveals deeply conserved gene regulatory networks.</title>
        <authorList>
            <person name="Dillman A.R."/>
            <person name="Macchietto M."/>
            <person name="Porter C.F."/>
            <person name="Rogers A."/>
            <person name="Williams B."/>
            <person name="Antoshechkin I."/>
            <person name="Lee M.M."/>
            <person name="Goodwin Z."/>
            <person name="Lu X."/>
            <person name="Lewis E.E."/>
            <person name="Goodrich-Blair H."/>
            <person name="Stock S.P."/>
            <person name="Adams B.J."/>
            <person name="Sternberg P.W."/>
            <person name="Mortazavi A."/>
        </authorList>
    </citation>
    <scope>NUCLEOTIDE SEQUENCE [LARGE SCALE GENOMIC DNA]</scope>
    <source>
        <strain evidence="2">ALL</strain>
    </source>
</reference>
<feature type="compositionally biased region" description="Polar residues" evidence="1">
    <location>
        <begin position="105"/>
        <end position="117"/>
    </location>
</feature>
<dbReference type="AlphaFoldDB" id="A0A4U8V3R3"/>
<evidence type="ECO:0000313" key="2">
    <source>
        <dbReference type="EMBL" id="TMS39864.1"/>
    </source>
</evidence>
<feature type="compositionally biased region" description="Polar residues" evidence="1">
    <location>
        <begin position="82"/>
        <end position="94"/>
    </location>
</feature>
<proteinExistence type="predicted"/>
<name>A0A4U8V3R3_STECR</name>
<feature type="region of interest" description="Disordered" evidence="1">
    <location>
        <begin position="59"/>
        <end position="117"/>
    </location>
</feature>
<dbReference type="OrthoDB" id="5782876at2759"/>
<protein>
    <submittedName>
        <fullName evidence="2">Uncharacterized protein</fullName>
    </submittedName>
</protein>
<evidence type="ECO:0000256" key="1">
    <source>
        <dbReference type="SAM" id="MobiDB-lite"/>
    </source>
</evidence>
<organism evidence="2">
    <name type="scientific">Steinernema carpocapsae</name>
    <name type="common">Entomopathogenic nematode</name>
    <dbReference type="NCBI Taxonomy" id="34508"/>
    <lineage>
        <taxon>Eukaryota</taxon>
        <taxon>Metazoa</taxon>
        <taxon>Ecdysozoa</taxon>
        <taxon>Nematoda</taxon>
        <taxon>Chromadorea</taxon>
        <taxon>Rhabditida</taxon>
        <taxon>Tylenchina</taxon>
        <taxon>Panagrolaimomorpha</taxon>
        <taxon>Strongyloidoidea</taxon>
        <taxon>Steinernematidae</taxon>
        <taxon>Steinernema</taxon>
    </lineage>
</organism>
<dbReference type="EMBL" id="AZBU02000001">
    <property type="protein sequence ID" value="TMS39864.1"/>
    <property type="molecule type" value="Genomic_DNA"/>
</dbReference>
<comment type="caution">
    <text evidence="2">The sequence shown here is derived from an EMBL/GenBank/DDBJ whole genome shotgun (WGS) entry which is preliminary data.</text>
</comment>
<reference evidence="2" key="3">
    <citation type="journal article" date="2019" name="G3 (Bethesda)">
        <title>Hybrid Assembly of the Genome of the Entomopathogenic Nematode Steinernema carpocapsae Identifies the X-Chromosome.</title>
        <authorList>
            <person name="Serra L."/>
            <person name="Macchietto M."/>
            <person name="Macias-Munoz A."/>
            <person name="McGill C.J."/>
            <person name="Rodriguez I.M."/>
            <person name="Rodriguez B."/>
            <person name="Murad R."/>
            <person name="Mortazavi A."/>
        </authorList>
    </citation>
    <scope>NUCLEOTIDE SEQUENCE [LARGE SCALE GENOMIC DNA]</scope>
    <source>
        <strain evidence="2">ALL</strain>
    </source>
</reference>
<gene>
    <name evidence="2" type="ORF">L596_006326</name>
</gene>
<accession>A0A4U8V3R3</accession>